<evidence type="ECO:0000313" key="2">
    <source>
        <dbReference type="Proteomes" id="UP000637267"/>
    </source>
</evidence>
<reference evidence="2" key="1">
    <citation type="journal article" date="2019" name="Int. J. Syst. Evol. Microbiol.">
        <title>The Global Catalogue of Microorganisms (GCM) 10K type strain sequencing project: providing services to taxonomists for standard genome sequencing and annotation.</title>
        <authorList>
            <consortium name="The Broad Institute Genomics Platform"/>
            <consortium name="The Broad Institute Genome Sequencing Center for Infectious Disease"/>
            <person name="Wu L."/>
            <person name="Ma J."/>
        </authorList>
    </citation>
    <scope>NUCLEOTIDE SEQUENCE [LARGE SCALE GENOMIC DNA]</scope>
    <source>
        <strain evidence="2">CGMCC 1.8859</strain>
    </source>
</reference>
<comment type="caution">
    <text evidence="1">The sequence shown here is derived from an EMBL/GenBank/DDBJ whole genome shotgun (WGS) entry which is preliminary data.</text>
</comment>
<accession>A0ABQ2P9V9</accession>
<sequence length="318" mass="34134">MSFVNLFGSQVVGPAILFGAVLSGLAPFAHAEPSQLDMSAAYCATYWQSEKKLTDENIQHFTASTPKAMKQAMQNTNETFSGYLKHYEEYRATRISAVQDSVLSKAVDNANADILQSGQDVARCAKDSAGSDNAVGSCVMGSEALQRTRLCDDAFVQRLAVATGLPGKAVPVTLSAAPGQFDFQVVGTSAKKVVVSASIRLTRFSDTEGWPPAAYLGFFQGEDRNNSVQFLVIRNKKEDTFLVAGYRIVENGAEVKSVALTNMPLDSKTNVTVSMENGLVTVSLPPRVLVSFQTDLGEVTPYISVSSGAAQFSVTREK</sequence>
<protein>
    <submittedName>
        <fullName evidence="1">Uncharacterized protein</fullName>
    </submittedName>
</protein>
<dbReference type="RefSeq" id="WP_188704536.1">
    <property type="nucleotide sequence ID" value="NZ_BMLX01000003.1"/>
</dbReference>
<proteinExistence type="predicted"/>
<organism evidence="1 2">
    <name type="scientific">Silvimonas iriomotensis</name>
    <dbReference type="NCBI Taxonomy" id="449662"/>
    <lineage>
        <taxon>Bacteria</taxon>
        <taxon>Pseudomonadati</taxon>
        <taxon>Pseudomonadota</taxon>
        <taxon>Betaproteobacteria</taxon>
        <taxon>Neisseriales</taxon>
        <taxon>Chitinibacteraceae</taxon>
        <taxon>Silvimonas</taxon>
    </lineage>
</organism>
<name>A0ABQ2P9V9_9NEIS</name>
<dbReference type="Proteomes" id="UP000637267">
    <property type="component" value="Unassembled WGS sequence"/>
</dbReference>
<keyword evidence="2" id="KW-1185">Reference proteome</keyword>
<dbReference type="EMBL" id="BMLX01000003">
    <property type="protein sequence ID" value="GGP22041.1"/>
    <property type="molecule type" value="Genomic_DNA"/>
</dbReference>
<evidence type="ECO:0000313" key="1">
    <source>
        <dbReference type="EMBL" id="GGP22041.1"/>
    </source>
</evidence>
<gene>
    <name evidence="1" type="ORF">GCM10010970_23090</name>
</gene>